<evidence type="ECO:0000313" key="2">
    <source>
        <dbReference type="EMBL" id="KAF4667532.1"/>
    </source>
</evidence>
<evidence type="ECO:0000313" key="3">
    <source>
        <dbReference type="Proteomes" id="UP000591131"/>
    </source>
</evidence>
<feature type="region of interest" description="Disordered" evidence="1">
    <location>
        <begin position="315"/>
        <end position="366"/>
    </location>
</feature>
<gene>
    <name evidence="2" type="ORF">FOL47_003495</name>
</gene>
<keyword evidence="3" id="KW-1185">Reference proteome</keyword>
<name>A0A7J6M7I1_PERCH</name>
<dbReference type="AlphaFoldDB" id="A0A7J6M7I1"/>
<sequence>MLSAIILSAMFSCQLALVALFSTPLFHILTQARLLLDPPNLATEALFARVGMASDKWLVEAACRGPRSRFVRLLKRDTNDLTAAERLTLFCSFVKTAPAPEDSMVRTVCNIGGKKQTTKQSVTFFFSDHRAAMTFANVWGNYRNFRTPKALSADVPTDIAQRQELETWEELLEKARIKAMDADDEVNLGTPVKFVTIGDSEDKFVLTRAYRLEDARIARVVEHRPWLWDIKEDYACGDVVEEGGTVTAMCIPKGGTDENTVKLTFHFNDLQDASKFKRRWGAPLRSELKEGESAAPVDGHPLFVLPGLRADDLEADGDDRGESTLEDGREGSAVVPSSPHVDAVPEDTIENQPVADYPTPDGVYEA</sequence>
<dbReference type="EMBL" id="JAAPAO010000209">
    <property type="protein sequence ID" value="KAF4667532.1"/>
    <property type="molecule type" value="Genomic_DNA"/>
</dbReference>
<feature type="compositionally biased region" description="Basic and acidic residues" evidence="1">
    <location>
        <begin position="318"/>
        <end position="330"/>
    </location>
</feature>
<accession>A0A7J6M7I1</accession>
<protein>
    <submittedName>
        <fullName evidence="2">Uncharacterized protein</fullName>
    </submittedName>
</protein>
<dbReference type="Proteomes" id="UP000591131">
    <property type="component" value="Unassembled WGS sequence"/>
</dbReference>
<comment type="caution">
    <text evidence="2">The sequence shown here is derived from an EMBL/GenBank/DDBJ whole genome shotgun (WGS) entry which is preliminary data.</text>
</comment>
<reference evidence="2 3" key="1">
    <citation type="submission" date="2020-04" db="EMBL/GenBank/DDBJ databases">
        <title>Perkinsus chesapeaki whole genome sequence.</title>
        <authorList>
            <person name="Bogema D.R."/>
        </authorList>
    </citation>
    <scope>NUCLEOTIDE SEQUENCE [LARGE SCALE GENOMIC DNA]</scope>
    <source>
        <strain evidence="2">ATCC PRA-425</strain>
    </source>
</reference>
<evidence type="ECO:0000256" key="1">
    <source>
        <dbReference type="SAM" id="MobiDB-lite"/>
    </source>
</evidence>
<proteinExistence type="predicted"/>
<organism evidence="2 3">
    <name type="scientific">Perkinsus chesapeaki</name>
    <name type="common">Clam parasite</name>
    <name type="synonym">Perkinsus andrewsi</name>
    <dbReference type="NCBI Taxonomy" id="330153"/>
    <lineage>
        <taxon>Eukaryota</taxon>
        <taxon>Sar</taxon>
        <taxon>Alveolata</taxon>
        <taxon>Perkinsozoa</taxon>
        <taxon>Perkinsea</taxon>
        <taxon>Perkinsida</taxon>
        <taxon>Perkinsidae</taxon>
        <taxon>Perkinsus</taxon>
    </lineage>
</organism>